<reference evidence="1" key="2">
    <citation type="submission" date="2015-07" db="EMBL/GenBank/DDBJ databases">
        <authorList>
            <person name="Noorani M."/>
        </authorList>
    </citation>
    <scope>NUCLEOTIDE SEQUENCE</scope>
    <source>
        <strain evidence="1">CO275</strain>
    </source>
</reference>
<accession>A0A1L8ZB17</accession>
<dbReference type="InterPro" id="IPR036736">
    <property type="entry name" value="ACP-like_sf"/>
</dbReference>
<dbReference type="SUPFAM" id="SSF47336">
    <property type="entry name" value="ACP-like"/>
    <property type="match status" value="1"/>
</dbReference>
<proteinExistence type="predicted"/>
<dbReference type="EMBL" id="JNBW01000292">
    <property type="protein sequence ID" value="OJH14918.1"/>
    <property type="molecule type" value="Genomic_DNA"/>
</dbReference>
<gene>
    <name evidence="1" type="ORF">ER70_05790</name>
</gene>
<protein>
    <submittedName>
        <fullName evidence="1">Acyl carrier protein</fullName>
    </submittedName>
</protein>
<organism evidence="1">
    <name type="scientific">Borrelia bissettiae</name>
    <name type="common">Borreliella bissettiae</name>
    <dbReference type="NCBI Taxonomy" id="64897"/>
    <lineage>
        <taxon>Bacteria</taxon>
        <taxon>Pseudomonadati</taxon>
        <taxon>Spirochaetota</taxon>
        <taxon>Spirochaetia</taxon>
        <taxon>Spirochaetales</taxon>
        <taxon>Borreliaceae</taxon>
        <taxon>Borreliella</taxon>
    </lineage>
</organism>
<reference evidence="1" key="1">
    <citation type="journal article" date="2015" name="Microbiology">
        <title>Similarities in murine infection and immune response to Borrelia bissettii and Borrelia burgdorferi sensu stricto.</title>
        <authorList>
            <person name="Leydet B.F.Jr."/>
            <person name="Liang F.T."/>
        </authorList>
    </citation>
    <scope>NUCLEOTIDE SEQUENCE [LARGE SCALE GENOMIC DNA]</scope>
    <source>
        <strain evidence="1">CO275</strain>
    </source>
</reference>
<name>A0A1L8ZB17_BORBI</name>
<evidence type="ECO:0000313" key="1">
    <source>
        <dbReference type="EMBL" id="OJH14918.1"/>
    </source>
</evidence>
<sequence length="38" mass="4477">YELLYLLEEAFDDKIPENEANEFETVGDVVNFIKKRKG</sequence>
<dbReference type="Gene3D" id="1.10.1200.10">
    <property type="entry name" value="ACP-like"/>
    <property type="match status" value="1"/>
</dbReference>
<feature type="non-terminal residue" evidence="1">
    <location>
        <position position="1"/>
    </location>
</feature>
<comment type="caution">
    <text evidence="1">The sequence shown here is derived from an EMBL/GenBank/DDBJ whole genome shotgun (WGS) entry which is preliminary data.</text>
</comment>
<dbReference type="AlphaFoldDB" id="A0A1L8ZB17"/>